<feature type="binding site" evidence="9">
    <location>
        <position position="69"/>
    </location>
    <ligand>
        <name>Ca(2+)</name>
        <dbReference type="ChEBI" id="CHEBI:29108"/>
        <label>2</label>
    </ligand>
</feature>
<dbReference type="InterPro" id="IPR010255">
    <property type="entry name" value="Haem_peroxidase_sf"/>
</dbReference>
<feature type="chain" id="PRO_5035890674" description="Plant heme peroxidase family profile domain-containing protein" evidence="11">
    <location>
        <begin position="27"/>
        <end position="200"/>
    </location>
</feature>
<evidence type="ECO:0000256" key="5">
    <source>
        <dbReference type="ARBA" id="ARBA00022723"/>
    </source>
</evidence>
<dbReference type="GO" id="GO:0046872">
    <property type="term" value="F:metal ion binding"/>
    <property type="evidence" value="ECO:0007669"/>
    <property type="project" value="UniProtKB-KW"/>
</dbReference>
<dbReference type="Pfam" id="PF00141">
    <property type="entry name" value="peroxidase"/>
    <property type="match status" value="1"/>
</dbReference>
<evidence type="ECO:0000256" key="11">
    <source>
        <dbReference type="SAM" id="SignalP"/>
    </source>
</evidence>
<dbReference type="PRINTS" id="PR00458">
    <property type="entry name" value="PEROXIDASE"/>
</dbReference>
<comment type="cofactor">
    <cofactor evidence="9">
        <name>heme b</name>
        <dbReference type="ChEBI" id="CHEBI:60344"/>
    </cofactor>
    <text evidence="9">Binds 1 heme b (iron(II)-protoporphyrin IX) group per subunit.</text>
</comment>
<dbReference type="PROSITE" id="PS50873">
    <property type="entry name" value="PEROXIDASE_4"/>
    <property type="match status" value="1"/>
</dbReference>
<evidence type="ECO:0000256" key="6">
    <source>
        <dbReference type="ARBA" id="ARBA00023002"/>
    </source>
</evidence>
<name>A0A8T2UJH2_CERRI</name>
<comment type="catalytic activity">
    <reaction evidence="1">
        <text>2 a phenolic donor + H2O2 = 2 a phenolic radical donor + 2 H2O</text>
        <dbReference type="Rhea" id="RHEA:56136"/>
        <dbReference type="ChEBI" id="CHEBI:15377"/>
        <dbReference type="ChEBI" id="CHEBI:16240"/>
        <dbReference type="ChEBI" id="CHEBI:139520"/>
        <dbReference type="ChEBI" id="CHEBI:139521"/>
        <dbReference type="EC" id="1.11.1.7"/>
    </reaction>
</comment>
<dbReference type="GO" id="GO:0006979">
    <property type="term" value="P:response to oxidative stress"/>
    <property type="evidence" value="ECO:0007669"/>
    <property type="project" value="InterPro"/>
</dbReference>
<dbReference type="PANTHER" id="PTHR31517">
    <property type="match status" value="1"/>
</dbReference>
<keyword evidence="8 10" id="KW-1015">Disulfide bond</keyword>
<evidence type="ECO:0000259" key="12">
    <source>
        <dbReference type="PROSITE" id="PS50873"/>
    </source>
</evidence>
<dbReference type="Proteomes" id="UP000825935">
    <property type="component" value="Chromosome 5"/>
</dbReference>
<evidence type="ECO:0000256" key="9">
    <source>
        <dbReference type="PIRSR" id="PIRSR600823-3"/>
    </source>
</evidence>
<keyword evidence="3" id="KW-0575">Peroxidase</keyword>
<feature type="binding site" evidence="9">
    <location>
        <position position="120"/>
    </location>
    <ligand>
        <name>Ca(2+)</name>
        <dbReference type="ChEBI" id="CHEBI:29108"/>
        <label>2</label>
    </ligand>
</feature>
<feature type="disulfide bond" evidence="10">
    <location>
        <begin position="75"/>
        <end position="104"/>
    </location>
</feature>
<feature type="signal peptide" evidence="11">
    <location>
        <begin position="1"/>
        <end position="26"/>
    </location>
</feature>
<dbReference type="InterPro" id="IPR002016">
    <property type="entry name" value="Haem_peroxidase"/>
</dbReference>
<feature type="binding site" evidence="9">
    <location>
        <position position="125"/>
    </location>
    <ligand>
        <name>Ca(2+)</name>
        <dbReference type="ChEBI" id="CHEBI:29108"/>
        <label>2</label>
    </ligand>
</feature>
<keyword evidence="7 9" id="KW-0408">Iron</keyword>
<dbReference type="GO" id="GO:0140825">
    <property type="term" value="F:lactoperoxidase activity"/>
    <property type="evidence" value="ECO:0007669"/>
    <property type="project" value="UniProtKB-EC"/>
</dbReference>
<feature type="binding site" description="axial binding residue" evidence="9">
    <location>
        <position position="68"/>
    </location>
    <ligand>
        <name>heme b</name>
        <dbReference type="ChEBI" id="CHEBI:60344"/>
    </ligand>
    <ligandPart>
        <name>Fe</name>
        <dbReference type="ChEBI" id="CHEBI:18248"/>
    </ligandPart>
</feature>
<organism evidence="13 14">
    <name type="scientific">Ceratopteris richardii</name>
    <name type="common">Triangle waterfern</name>
    <dbReference type="NCBI Taxonomy" id="49495"/>
    <lineage>
        <taxon>Eukaryota</taxon>
        <taxon>Viridiplantae</taxon>
        <taxon>Streptophyta</taxon>
        <taxon>Embryophyta</taxon>
        <taxon>Tracheophyta</taxon>
        <taxon>Polypodiopsida</taxon>
        <taxon>Polypodiidae</taxon>
        <taxon>Polypodiales</taxon>
        <taxon>Pteridineae</taxon>
        <taxon>Pteridaceae</taxon>
        <taxon>Parkerioideae</taxon>
        <taxon>Ceratopteris</taxon>
    </lineage>
</organism>
<dbReference type="AlphaFoldDB" id="A0A8T2UJH2"/>
<evidence type="ECO:0000256" key="4">
    <source>
        <dbReference type="ARBA" id="ARBA00022617"/>
    </source>
</evidence>
<keyword evidence="4" id="KW-0349">Heme</keyword>
<comment type="cofactor">
    <cofactor evidence="9">
        <name>Ca(2+)</name>
        <dbReference type="ChEBI" id="CHEBI:29108"/>
    </cofactor>
    <text evidence="9">Binds 2 calcium ions per subunit.</text>
</comment>
<sequence>MAGLGMRAVRLLLASITIVCLLQAFAQPIVPALSLLTSGPNFNITDLVASFAAVGLSAKDMVALSGAHTIGKACCDTFLTRLTADADDPTALAAGYREFLSAQCSTGPATDVMIDLDVTTPVRFDNAYFSNLQQNLGLLHSDQVLYATAGSTRQQVTLYAHHQSAFFQDFAAAMIHMGNISPLTGSAQGEVRKVCGFVNA</sequence>
<keyword evidence="9" id="KW-0106">Calcium</keyword>
<keyword evidence="14" id="KW-1185">Reference proteome</keyword>
<evidence type="ECO:0000256" key="2">
    <source>
        <dbReference type="ARBA" id="ARBA00006873"/>
    </source>
</evidence>
<evidence type="ECO:0000256" key="3">
    <source>
        <dbReference type="ARBA" id="ARBA00022559"/>
    </source>
</evidence>
<proteinExistence type="inferred from homology"/>
<comment type="similarity">
    <text evidence="2">Belongs to the peroxidase family. Ascorbate peroxidase subfamily.</text>
</comment>
<accession>A0A8T2UJH2</accession>
<evidence type="ECO:0000313" key="14">
    <source>
        <dbReference type="Proteomes" id="UP000825935"/>
    </source>
</evidence>
<evidence type="ECO:0000256" key="10">
    <source>
        <dbReference type="PIRSR" id="PIRSR600823-5"/>
    </source>
</evidence>
<keyword evidence="6" id="KW-0560">Oxidoreductase</keyword>
<gene>
    <name evidence="13" type="ORF">KP509_05G013700</name>
</gene>
<dbReference type="FunFam" id="1.10.420.10:FF:000001">
    <property type="entry name" value="Peroxidase"/>
    <property type="match status" value="1"/>
</dbReference>
<keyword evidence="11" id="KW-0732">Signal</keyword>
<dbReference type="PRINTS" id="PR00461">
    <property type="entry name" value="PLPEROXIDASE"/>
</dbReference>
<feature type="domain" description="Plant heme peroxidase family profile" evidence="12">
    <location>
        <begin position="39"/>
        <end position="199"/>
    </location>
</feature>
<comment type="caution">
    <text evidence="13">The sequence shown here is derived from an EMBL/GenBank/DDBJ whole genome shotgun (WGS) entry which is preliminary data.</text>
</comment>
<dbReference type="SUPFAM" id="SSF48113">
    <property type="entry name" value="Heme-dependent peroxidases"/>
    <property type="match status" value="1"/>
</dbReference>
<reference evidence="13" key="1">
    <citation type="submission" date="2021-08" db="EMBL/GenBank/DDBJ databases">
        <title>WGS assembly of Ceratopteris richardii.</title>
        <authorList>
            <person name="Marchant D.B."/>
            <person name="Chen G."/>
            <person name="Jenkins J."/>
            <person name="Shu S."/>
            <person name="Leebens-Mack J."/>
            <person name="Grimwood J."/>
            <person name="Schmutz J."/>
            <person name="Soltis P."/>
            <person name="Soltis D."/>
            <person name="Chen Z.-H."/>
        </authorList>
    </citation>
    <scope>NUCLEOTIDE SEQUENCE</scope>
    <source>
        <strain evidence="13">Whitten #5841</strain>
        <tissue evidence="13">Leaf</tissue>
    </source>
</reference>
<dbReference type="OMA" id="TIGKACC"/>
<keyword evidence="5 9" id="KW-0479">Metal-binding</keyword>
<dbReference type="InterPro" id="IPR019793">
    <property type="entry name" value="Peroxidases_heam-ligand_BS"/>
</dbReference>
<dbReference type="Gene3D" id="1.10.420.10">
    <property type="entry name" value="Peroxidase, domain 2"/>
    <property type="match status" value="1"/>
</dbReference>
<dbReference type="GO" id="GO:0020037">
    <property type="term" value="F:heme binding"/>
    <property type="evidence" value="ECO:0007669"/>
    <property type="project" value="InterPro"/>
</dbReference>
<evidence type="ECO:0000313" key="13">
    <source>
        <dbReference type="EMBL" id="KAH7436321.1"/>
    </source>
</evidence>
<evidence type="ECO:0000256" key="8">
    <source>
        <dbReference type="ARBA" id="ARBA00023157"/>
    </source>
</evidence>
<dbReference type="PANTHER" id="PTHR31517:SF48">
    <property type="entry name" value="PEROXIDASE 16-RELATED"/>
    <property type="match status" value="1"/>
</dbReference>
<evidence type="ECO:0000256" key="7">
    <source>
        <dbReference type="ARBA" id="ARBA00023004"/>
    </source>
</evidence>
<feature type="binding site" evidence="9">
    <location>
        <position position="117"/>
    </location>
    <ligand>
        <name>Ca(2+)</name>
        <dbReference type="ChEBI" id="CHEBI:29108"/>
        <label>2</label>
    </ligand>
</feature>
<dbReference type="EMBL" id="CM035410">
    <property type="protein sequence ID" value="KAH7436321.1"/>
    <property type="molecule type" value="Genomic_DNA"/>
</dbReference>
<dbReference type="PROSITE" id="PS00435">
    <property type="entry name" value="PEROXIDASE_1"/>
    <property type="match status" value="1"/>
</dbReference>
<dbReference type="InterPro" id="IPR000823">
    <property type="entry name" value="Peroxidase_pln"/>
</dbReference>
<evidence type="ECO:0000256" key="1">
    <source>
        <dbReference type="ARBA" id="ARBA00000189"/>
    </source>
</evidence>
<dbReference type="OrthoDB" id="2113341at2759"/>
<dbReference type="Gene3D" id="1.10.520.10">
    <property type="match status" value="1"/>
</dbReference>
<protein>
    <recommendedName>
        <fullName evidence="12">Plant heme peroxidase family profile domain-containing protein</fullName>
    </recommendedName>
</protein>